<gene>
    <name evidence="3" type="ORF">HMPREF9488_00931</name>
</gene>
<protein>
    <recommendedName>
        <fullName evidence="2">NodB homology domain-containing protein</fullName>
    </recommendedName>
</protein>
<dbReference type="InterPro" id="IPR002509">
    <property type="entry name" value="NODB_dom"/>
</dbReference>
<proteinExistence type="predicted"/>
<dbReference type="CDD" id="cd10944">
    <property type="entry name" value="CE4_SmPgdA_like"/>
    <property type="match status" value="1"/>
</dbReference>
<dbReference type="AlphaFoldDB" id="E7G843"/>
<dbReference type="eggNOG" id="COG0726">
    <property type="taxonomic scope" value="Bacteria"/>
</dbReference>
<feature type="domain" description="NodB homology" evidence="2">
    <location>
        <begin position="260"/>
        <end position="452"/>
    </location>
</feature>
<dbReference type="Pfam" id="PF01522">
    <property type="entry name" value="Polysacc_deac_1"/>
    <property type="match status" value="1"/>
</dbReference>
<dbReference type="PANTHER" id="PTHR10587:SF125">
    <property type="entry name" value="POLYSACCHARIDE DEACETYLASE YHEN-RELATED"/>
    <property type="match status" value="1"/>
</dbReference>
<dbReference type="PROSITE" id="PS51677">
    <property type="entry name" value="NODB"/>
    <property type="match status" value="1"/>
</dbReference>
<dbReference type="GO" id="GO:0005975">
    <property type="term" value="P:carbohydrate metabolic process"/>
    <property type="evidence" value="ECO:0007669"/>
    <property type="project" value="InterPro"/>
</dbReference>
<dbReference type="InterPro" id="IPR050248">
    <property type="entry name" value="Polysacc_deacetylase_ArnD"/>
</dbReference>
<dbReference type="EMBL" id="ADKX01000015">
    <property type="protein sequence ID" value="EFW05762.1"/>
    <property type="molecule type" value="Genomic_DNA"/>
</dbReference>
<name>E7G843_9FIRM</name>
<keyword evidence="1" id="KW-0812">Transmembrane</keyword>
<dbReference type="Pfam" id="PF16403">
    <property type="entry name" value="Bact_surface_Ig-like"/>
    <property type="match status" value="1"/>
</dbReference>
<dbReference type="HOGENOM" id="CLU_038259_0_0_9"/>
<dbReference type="InterPro" id="IPR032179">
    <property type="entry name" value="Cry22Aa_Ig-like"/>
</dbReference>
<dbReference type="Gene3D" id="2.60.40.10">
    <property type="entry name" value="Immunoglobulins"/>
    <property type="match status" value="1"/>
</dbReference>
<reference evidence="3 4" key="1">
    <citation type="submission" date="2010-12" db="EMBL/GenBank/DDBJ databases">
        <title>The Genome Sequence of Coprobacillus sp. strain 29_1.</title>
        <authorList>
            <consortium name="The Broad Institute Genome Sequencing Platform"/>
            <person name="Earl A."/>
            <person name="Ward D."/>
            <person name="Feldgarden M."/>
            <person name="Gevers D."/>
            <person name="Daigneault M."/>
            <person name="Sibley C.D."/>
            <person name="White A."/>
            <person name="Strauss J."/>
            <person name="Allen-Vercoe E."/>
            <person name="Young S.K."/>
            <person name="Zeng Q."/>
            <person name="Gargeya S."/>
            <person name="Fitzgerald M."/>
            <person name="Haas B."/>
            <person name="Abouelleil A."/>
            <person name="Alvarado L."/>
            <person name="Arachchi H.M."/>
            <person name="Berlin A."/>
            <person name="Brown A."/>
            <person name="Chapman S.B."/>
            <person name="Chen Z."/>
            <person name="Dunbar C."/>
            <person name="Freedman E."/>
            <person name="Gearin G."/>
            <person name="Gellesch M."/>
            <person name="Goldberg J."/>
            <person name="Griggs A."/>
            <person name="Gujja S."/>
            <person name="Heilman E."/>
            <person name="Heiman D."/>
            <person name="Howarth C."/>
            <person name="Larson L."/>
            <person name="Lui A."/>
            <person name="MacDonald P.J.P."/>
            <person name="Mehta T."/>
            <person name="Montmayeur A."/>
            <person name="Murphy C."/>
            <person name="Neiman D."/>
            <person name="Pearson M."/>
            <person name="Priest M."/>
            <person name="Roberts A."/>
            <person name="Saif S."/>
            <person name="Shea T."/>
            <person name="Shenoy N."/>
            <person name="Sisk P."/>
            <person name="Stolte C."/>
            <person name="Sykes S."/>
            <person name="White J."/>
            <person name="Yandava C."/>
            <person name="Nusbaum C."/>
            <person name="Birren B."/>
        </authorList>
    </citation>
    <scope>NUCLEOTIDE SEQUENCE [LARGE SCALE GENOMIC DNA]</scope>
    <source>
        <strain evidence="3 4">29_1</strain>
    </source>
</reference>
<keyword evidence="1" id="KW-1133">Transmembrane helix</keyword>
<keyword evidence="1" id="KW-0472">Membrane</keyword>
<dbReference type="STRING" id="100884.GCA_000269565_02776"/>
<evidence type="ECO:0000256" key="1">
    <source>
        <dbReference type="SAM" id="Phobius"/>
    </source>
</evidence>
<dbReference type="Proteomes" id="UP000003157">
    <property type="component" value="Unassembled WGS sequence"/>
</dbReference>
<dbReference type="SUPFAM" id="SSF88713">
    <property type="entry name" value="Glycoside hydrolase/deacetylase"/>
    <property type="match status" value="1"/>
</dbReference>
<dbReference type="GO" id="GO:0016810">
    <property type="term" value="F:hydrolase activity, acting on carbon-nitrogen (but not peptide) bonds"/>
    <property type="evidence" value="ECO:0007669"/>
    <property type="project" value="InterPro"/>
</dbReference>
<feature type="transmembrane region" description="Helical" evidence="1">
    <location>
        <begin position="7"/>
        <end position="24"/>
    </location>
</feature>
<evidence type="ECO:0000259" key="2">
    <source>
        <dbReference type="PROSITE" id="PS51677"/>
    </source>
</evidence>
<evidence type="ECO:0000313" key="3">
    <source>
        <dbReference type="EMBL" id="EFW05762.1"/>
    </source>
</evidence>
<dbReference type="InterPro" id="IPR011330">
    <property type="entry name" value="Glyco_hydro/deAcase_b/a-brl"/>
</dbReference>
<accession>E7G843</accession>
<comment type="caution">
    <text evidence="3">The sequence shown here is derived from an EMBL/GenBank/DDBJ whole genome shotgun (WGS) entry which is preliminary data.</text>
</comment>
<sequence>MIHMKKILFSIIGVLAVILVVYFVKQPRIHFFQDEIHLSLYDEVKPYEYIEEVSHMNIKEIQIENHVNNEKIGEYKIEYIYHDKVFTLKVFIDDTTPPQFETVNTKILRNDSVDPKTLVKNIQDDSETIVYFKEDYLFNEIKTYRVIVVVEDAFENKTEKNAYVLVEERDTEPPTITGLDKLTMLIGDKIDLKKGIVIKDDHDKNPTLTIDDSNLNIRKTGEYEVYYHVEDHNGNKETYTRDVEVLSQYDNREAKKDGVKTCYLTFDDGPSPNTKKILEILDEYHIKATFFVTGTSPKDAHYIKEAYQKGHTIGLHTYSHDYELIYSSLKNYINDLNKIKELVYEQTGEYTTYMRFPGGSSNLVSKKYNVGIMKRLTHKVIDLGYQYYDWTCINGDGEGIKTIKGLKKKAIEEVNGQEDIMFLMHDSANQGNTVKALPAILDYLIKKGYQFEVVDQYSPTFHHTVQN</sequence>
<keyword evidence="4" id="KW-1185">Reference proteome</keyword>
<dbReference type="Gene3D" id="3.20.20.370">
    <property type="entry name" value="Glycoside hydrolase/deacetylase"/>
    <property type="match status" value="1"/>
</dbReference>
<organism evidence="3 4">
    <name type="scientific">Coprobacillus cateniformis</name>
    <dbReference type="NCBI Taxonomy" id="100884"/>
    <lineage>
        <taxon>Bacteria</taxon>
        <taxon>Bacillati</taxon>
        <taxon>Bacillota</taxon>
        <taxon>Erysipelotrichia</taxon>
        <taxon>Erysipelotrichales</taxon>
        <taxon>Coprobacillaceae</taxon>
        <taxon>Coprobacillus</taxon>
    </lineage>
</organism>
<evidence type="ECO:0000313" key="4">
    <source>
        <dbReference type="Proteomes" id="UP000003157"/>
    </source>
</evidence>
<dbReference type="PANTHER" id="PTHR10587">
    <property type="entry name" value="GLYCOSYL TRANSFERASE-RELATED"/>
    <property type="match status" value="1"/>
</dbReference>
<dbReference type="InterPro" id="IPR013783">
    <property type="entry name" value="Ig-like_fold"/>
</dbReference>